<proteinExistence type="inferred from homology"/>
<dbReference type="InterPro" id="IPR036291">
    <property type="entry name" value="NAD(P)-bd_dom_sf"/>
</dbReference>
<dbReference type="HOGENOM" id="CLU_010194_1_0_7"/>
<dbReference type="InterPro" id="IPR002347">
    <property type="entry name" value="SDR_fam"/>
</dbReference>
<name>W4LZX6_9BACT</name>
<dbReference type="PRINTS" id="PR00080">
    <property type="entry name" value="SDRFAMILY"/>
</dbReference>
<evidence type="ECO:0000256" key="2">
    <source>
        <dbReference type="ARBA" id="ARBA00023002"/>
    </source>
</evidence>
<protein>
    <recommendedName>
        <fullName evidence="6">3-ketoacyl-ACP reductase</fullName>
    </recommendedName>
</protein>
<keyword evidence="5" id="KW-1185">Reference proteome</keyword>
<feature type="non-terminal residue" evidence="4">
    <location>
        <position position="245"/>
    </location>
</feature>
<keyword evidence="2" id="KW-0560">Oxidoreductase</keyword>
<evidence type="ECO:0000256" key="3">
    <source>
        <dbReference type="RuleBase" id="RU000363"/>
    </source>
</evidence>
<comment type="similarity">
    <text evidence="1 3">Belongs to the short-chain dehydrogenases/reductases (SDR) family.</text>
</comment>
<dbReference type="FunFam" id="3.40.50.720:FF:000084">
    <property type="entry name" value="Short-chain dehydrogenase reductase"/>
    <property type="match status" value="1"/>
</dbReference>
<dbReference type="SUPFAM" id="SSF51735">
    <property type="entry name" value="NAD(P)-binding Rossmann-fold domains"/>
    <property type="match status" value="1"/>
</dbReference>
<evidence type="ECO:0000313" key="4">
    <source>
        <dbReference type="EMBL" id="ETX03480.1"/>
    </source>
</evidence>
<evidence type="ECO:0008006" key="6">
    <source>
        <dbReference type="Google" id="ProtNLM"/>
    </source>
</evidence>
<dbReference type="GO" id="GO:0016616">
    <property type="term" value="F:oxidoreductase activity, acting on the CH-OH group of donors, NAD or NADP as acceptor"/>
    <property type="evidence" value="ECO:0007669"/>
    <property type="project" value="TreeGrafter"/>
</dbReference>
<accession>W4LZX6</accession>
<gene>
    <name evidence="4" type="ORF">ETSY2_33345</name>
</gene>
<organism evidence="4 5">
    <name type="scientific">Candidatus Entotheonella gemina</name>
    <dbReference type="NCBI Taxonomy" id="1429439"/>
    <lineage>
        <taxon>Bacteria</taxon>
        <taxon>Pseudomonadati</taxon>
        <taxon>Nitrospinota/Tectimicrobiota group</taxon>
        <taxon>Candidatus Tectimicrobiota</taxon>
        <taxon>Candidatus Entotheonellia</taxon>
        <taxon>Candidatus Entotheonellales</taxon>
        <taxon>Candidatus Entotheonellaceae</taxon>
        <taxon>Candidatus Entotheonella</taxon>
    </lineage>
</organism>
<dbReference type="EMBL" id="AZHX01001427">
    <property type="protein sequence ID" value="ETX03480.1"/>
    <property type="molecule type" value="Genomic_DNA"/>
</dbReference>
<reference evidence="4 5" key="1">
    <citation type="journal article" date="2014" name="Nature">
        <title>An environmental bacterial taxon with a large and distinct metabolic repertoire.</title>
        <authorList>
            <person name="Wilson M.C."/>
            <person name="Mori T."/>
            <person name="Ruckert C."/>
            <person name="Uria A.R."/>
            <person name="Helf M.J."/>
            <person name="Takada K."/>
            <person name="Gernert C."/>
            <person name="Steffens U.A."/>
            <person name="Heycke N."/>
            <person name="Schmitt S."/>
            <person name="Rinke C."/>
            <person name="Helfrich E.J."/>
            <person name="Brachmann A.O."/>
            <person name="Gurgui C."/>
            <person name="Wakimoto T."/>
            <person name="Kracht M."/>
            <person name="Crusemann M."/>
            <person name="Hentschel U."/>
            <person name="Abe I."/>
            <person name="Matsunaga S."/>
            <person name="Kalinowski J."/>
            <person name="Takeyama H."/>
            <person name="Piel J."/>
        </authorList>
    </citation>
    <scope>NUCLEOTIDE SEQUENCE [LARGE SCALE GENOMIC DNA]</scope>
    <source>
        <strain evidence="5">TSY2</strain>
    </source>
</reference>
<evidence type="ECO:0000256" key="1">
    <source>
        <dbReference type="ARBA" id="ARBA00006484"/>
    </source>
</evidence>
<dbReference type="Pfam" id="PF00106">
    <property type="entry name" value="adh_short"/>
    <property type="match status" value="1"/>
</dbReference>
<dbReference type="PROSITE" id="PS00061">
    <property type="entry name" value="ADH_SHORT"/>
    <property type="match status" value="1"/>
</dbReference>
<dbReference type="PANTHER" id="PTHR42760">
    <property type="entry name" value="SHORT-CHAIN DEHYDROGENASES/REDUCTASES FAMILY MEMBER"/>
    <property type="match status" value="1"/>
</dbReference>
<sequence>MERLAGKIAIVTGAGRGMGRAIALRLAEEGAHIVAADIDAQTAHDTAASVEALGRRSLPLEADLGAMASIDTLVARAMETFGRIDILVNNAGVTKAIDILDVTPDDWDWMHRVNAKGVFFCMQTVAREMVKQESGKIVNIASVAGKGYRHTSNIAYAASKGAVVLMTQVAGQLLARHNINVNAICPGMTQTEMLQGIHHDRSMQRGVAIEELERRGAASIPLQRANTPEDIAAMAAFLASDDARN</sequence>
<dbReference type="CDD" id="cd05233">
    <property type="entry name" value="SDR_c"/>
    <property type="match status" value="1"/>
</dbReference>
<evidence type="ECO:0000313" key="5">
    <source>
        <dbReference type="Proteomes" id="UP000019140"/>
    </source>
</evidence>
<dbReference type="AlphaFoldDB" id="W4LZX6"/>
<dbReference type="Gene3D" id="3.40.50.720">
    <property type="entry name" value="NAD(P)-binding Rossmann-like Domain"/>
    <property type="match status" value="1"/>
</dbReference>
<dbReference type="NCBIfam" id="NF005559">
    <property type="entry name" value="PRK07231.1"/>
    <property type="match status" value="1"/>
</dbReference>
<comment type="caution">
    <text evidence="4">The sequence shown here is derived from an EMBL/GenBank/DDBJ whole genome shotgun (WGS) entry which is preliminary data.</text>
</comment>
<dbReference type="PANTHER" id="PTHR42760:SF133">
    <property type="entry name" value="3-OXOACYL-[ACYL-CARRIER-PROTEIN] REDUCTASE"/>
    <property type="match status" value="1"/>
</dbReference>
<dbReference type="PRINTS" id="PR00081">
    <property type="entry name" value="GDHRDH"/>
</dbReference>
<dbReference type="InterPro" id="IPR020904">
    <property type="entry name" value="Sc_DH/Rdtase_CS"/>
</dbReference>
<dbReference type="Proteomes" id="UP000019140">
    <property type="component" value="Unassembled WGS sequence"/>
</dbReference>